<gene>
    <name evidence="3" type="primary">TMPRSS6_3</name>
    <name evidence="3" type="ORF">OS493_015221</name>
</gene>
<comment type="caution">
    <text evidence="3">The sequence shown here is derived from an EMBL/GenBank/DDBJ whole genome shotgun (WGS) entry which is preliminary data.</text>
</comment>
<dbReference type="PANTHER" id="PTHR24252">
    <property type="entry name" value="ACROSIN-RELATED"/>
    <property type="match status" value="1"/>
</dbReference>
<dbReference type="AlphaFoldDB" id="A0A9X0D386"/>
<feature type="domain" description="Peptidase S1" evidence="2">
    <location>
        <begin position="47"/>
        <end position="86"/>
    </location>
</feature>
<evidence type="ECO:0000313" key="3">
    <source>
        <dbReference type="EMBL" id="KAJ7385632.1"/>
    </source>
</evidence>
<keyword evidence="1" id="KW-1015">Disulfide bond</keyword>
<accession>A0A9X0D386</accession>
<dbReference type="GO" id="GO:0006508">
    <property type="term" value="P:proteolysis"/>
    <property type="evidence" value="ECO:0007669"/>
    <property type="project" value="UniProtKB-KW"/>
</dbReference>
<dbReference type="Gene3D" id="2.40.10.10">
    <property type="entry name" value="Trypsin-like serine proteases"/>
    <property type="match status" value="2"/>
</dbReference>
<dbReference type="GO" id="GO:0004252">
    <property type="term" value="F:serine-type endopeptidase activity"/>
    <property type="evidence" value="ECO:0007669"/>
    <property type="project" value="InterPro"/>
</dbReference>
<dbReference type="SUPFAM" id="SSF50494">
    <property type="entry name" value="Trypsin-like serine proteases"/>
    <property type="match status" value="1"/>
</dbReference>
<dbReference type="EMBL" id="MU825880">
    <property type="protein sequence ID" value="KAJ7385632.1"/>
    <property type="molecule type" value="Genomic_DNA"/>
</dbReference>
<name>A0A9X0D386_9CNID</name>
<keyword evidence="3" id="KW-0472">Membrane</keyword>
<evidence type="ECO:0000259" key="2">
    <source>
        <dbReference type="Pfam" id="PF00089"/>
    </source>
</evidence>
<keyword evidence="3" id="KW-0812">Transmembrane</keyword>
<dbReference type="OrthoDB" id="8440449at2759"/>
<dbReference type="PANTHER" id="PTHR24252:SF7">
    <property type="entry name" value="HYALIN"/>
    <property type="match status" value="1"/>
</dbReference>
<reference evidence="3" key="1">
    <citation type="submission" date="2023-01" db="EMBL/GenBank/DDBJ databases">
        <title>Genome assembly of the deep-sea coral Lophelia pertusa.</title>
        <authorList>
            <person name="Herrera S."/>
            <person name="Cordes E."/>
        </authorList>
    </citation>
    <scope>NUCLEOTIDE SEQUENCE</scope>
    <source>
        <strain evidence="3">USNM1676648</strain>
        <tissue evidence="3">Polyp</tissue>
    </source>
</reference>
<evidence type="ECO:0000256" key="1">
    <source>
        <dbReference type="ARBA" id="ARBA00023157"/>
    </source>
</evidence>
<dbReference type="InterPro" id="IPR043504">
    <property type="entry name" value="Peptidase_S1_PA_chymotrypsin"/>
</dbReference>
<dbReference type="InterPro" id="IPR001254">
    <property type="entry name" value="Trypsin_dom"/>
</dbReference>
<dbReference type="Pfam" id="PF00089">
    <property type="entry name" value="Trypsin"/>
    <property type="match status" value="1"/>
</dbReference>
<keyword evidence="3" id="KW-0645">Protease</keyword>
<dbReference type="InterPro" id="IPR009003">
    <property type="entry name" value="Peptidase_S1_PA"/>
</dbReference>
<dbReference type="Proteomes" id="UP001163046">
    <property type="component" value="Unassembled WGS sequence"/>
</dbReference>
<keyword evidence="4" id="KW-1185">Reference proteome</keyword>
<protein>
    <submittedName>
        <fullName evidence="3">Transmembrane protease serine 6</fullName>
    </submittedName>
</protein>
<sequence length="96" mass="10758">MRYYCSKTCGECVVAPPTIPPTTVPRTEQPIDQVDVECGKKAVGTRIVGGTNAKPGAWPWQITMDYTDHDAPHWCGGSIVTPYWIVYCSSLLWLWR</sequence>
<proteinExistence type="predicted"/>
<evidence type="ECO:0000313" key="4">
    <source>
        <dbReference type="Proteomes" id="UP001163046"/>
    </source>
</evidence>
<keyword evidence="3" id="KW-0378">Hydrolase</keyword>
<organism evidence="3 4">
    <name type="scientific">Desmophyllum pertusum</name>
    <dbReference type="NCBI Taxonomy" id="174260"/>
    <lineage>
        <taxon>Eukaryota</taxon>
        <taxon>Metazoa</taxon>
        <taxon>Cnidaria</taxon>
        <taxon>Anthozoa</taxon>
        <taxon>Hexacorallia</taxon>
        <taxon>Scleractinia</taxon>
        <taxon>Caryophylliina</taxon>
        <taxon>Caryophylliidae</taxon>
        <taxon>Desmophyllum</taxon>
    </lineage>
</organism>